<keyword evidence="3" id="KW-0012">Acyltransferase</keyword>
<evidence type="ECO:0000256" key="1">
    <source>
        <dbReference type="ARBA" id="ARBA00009861"/>
    </source>
</evidence>
<reference evidence="4" key="2">
    <citation type="journal article" date="2023" name="Plants (Basel)">
        <title>Annotation of the Turnera subulata (Passifloraceae) Draft Genome Reveals the S-Locus Evolved after the Divergence of Turneroideae from Passifloroideae in a Stepwise Manner.</title>
        <authorList>
            <person name="Henning P.M."/>
            <person name="Roalson E.H."/>
            <person name="Mir W."/>
            <person name="McCubbin A.G."/>
            <person name="Shore J.S."/>
        </authorList>
    </citation>
    <scope>NUCLEOTIDE SEQUENCE</scope>
    <source>
        <strain evidence="4">F60SS</strain>
    </source>
</reference>
<dbReference type="Proteomes" id="UP001141552">
    <property type="component" value="Unassembled WGS sequence"/>
</dbReference>
<dbReference type="Pfam" id="PF02458">
    <property type="entry name" value="Transferase"/>
    <property type="match status" value="1"/>
</dbReference>
<dbReference type="GO" id="GO:0016746">
    <property type="term" value="F:acyltransferase activity"/>
    <property type="evidence" value="ECO:0007669"/>
    <property type="project" value="UniProtKB-KW"/>
</dbReference>
<keyword evidence="2" id="KW-0808">Transferase</keyword>
<sequence length="94" mass="10394">MPTSLKAKAANGNPEAKTSRIETLSCFIWKCCMSATKALSLGSPKPSILVETVNLRLRTKATYMSDSSIGDNFWWAIALAHPTDEKRQLHDLDI</sequence>
<accession>A0A9Q0G7G6</accession>
<comment type="caution">
    <text evidence="4">The sequence shown here is derived from an EMBL/GenBank/DDBJ whole genome shotgun (WGS) entry which is preliminary data.</text>
</comment>
<gene>
    <name evidence="4" type="ORF">Tsubulata_021837</name>
</gene>
<comment type="similarity">
    <text evidence="1">Belongs to the plant acyltransferase family.</text>
</comment>
<evidence type="ECO:0000256" key="2">
    <source>
        <dbReference type="ARBA" id="ARBA00022679"/>
    </source>
</evidence>
<name>A0A9Q0G7G6_9ROSI</name>
<reference evidence="4" key="1">
    <citation type="submission" date="2022-02" db="EMBL/GenBank/DDBJ databases">
        <authorList>
            <person name="Henning P.M."/>
            <person name="McCubbin A.G."/>
            <person name="Shore J.S."/>
        </authorList>
    </citation>
    <scope>NUCLEOTIDE SEQUENCE</scope>
    <source>
        <strain evidence="4">F60SS</strain>
        <tissue evidence="4">Leaves</tissue>
    </source>
</reference>
<dbReference type="OrthoDB" id="1932220at2759"/>
<dbReference type="InterPro" id="IPR023213">
    <property type="entry name" value="CAT-like_dom_sf"/>
</dbReference>
<proteinExistence type="inferred from homology"/>
<dbReference type="PANTHER" id="PTHR31623">
    <property type="entry name" value="F21J9.9"/>
    <property type="match status" value="1"/>
</dbReference>
<dbReference type="Gene3D" id="3.30.559.10">
    <property type="entry name" value="Chloramphenicol acetyltransferase-like domain"/>
    <property type="match status" value="1"/>
</dbReference>
<keyword evidence="5" id="KW-1185">Reference proteome</keyword>
<organism evidence="4 5">
    <name type="scientific">Turnera subulata</name>
    <dbReference type="NCBI Taxonomy" id="218843"/>
    <lineage>
        <taxon>Eukaryota</taxon>
        <taxon>Viridiplantae</taxon>
        <taxon>Streptophyta</taxon>
        <taxon>Embryophyta</taxon>
        <taxon>Tracheophyta</taxon>
        <taxon>Spermatophyta</taxon>
        <taxon>Magnoliopsida</taxon>
        <taxon>eudicotyledons</taxon>
        <taxon>Gunneridae</taxon>
        <taxon>Pentapetalae</taxon>
        <taxon>rosids</taxon>
        <taxon>fabids</taxon>
        <taxon>Malpighiales</taxon>
        <taxon>Passifloraceae</taxon>
        <taxon>Turnera</taxon>
    </lineage>
</organism>
<dbReference type="EMBL" id="JAKUCV010001846">
    <property type="protein sequence ID" value="KAJ4844855.1"/>
    <property type="molecule type" value="Genomic_DNA"/>
</dbReference>
<dbReference type="AlphaFoldDB" id="A0A9Q0G7G6"/>
<protein>
    <submittedName>
        <fullName evidence="4">Uncharacterized protein</fullName>
    </submittedName>
</protein>
<evidence type="ECO:0000313" key="5">
    <source>
        <dbReference type="Proteomes" id="UP001141552"/>
    </source>
</evidence>
<evidence type="ECO:0000256" key="3">
    <source>
        <dbReference type="ARBA" id="ARBA00023315"/>
    </source>
</evidence>
<dbReference type="PANTHER" id="PTHR31623:SF20">
    <property type="entry name" value="VINORINE SYNTHASE-LIKE"/>
    <property type="match status" value="1"/>
</dbReference>
<evidence type="ECO:0000313" key="4">
    <source>
        <dbReference type="EMBL" id="KAJ4844855.1"/>
    </source>
</evidence>